<dbReference type="EMBL" id="NMQT01000174">
    <property type="protein sequence ID" value="OXM44947.1"/>
    <property type="molecule type" value="Genomic_DNA"/>
</dbReference>
<proteinExistence type="predicted"/>
<evidence type="ECO:0000256" key="1">
    <source>
        <dbReference type="SAM" id="Phobius"/>
    </source>
</evidence>
<organism evidence="2 3">
    <name type="scientific">Amycolatopsis thailandensis</name>
    <dbReference type="NCBI Taxonomy" id="589330"/>
    <lineage>
        <taxon>Bacteria</taxon>
        <taxon>Bacillati</taxon>
        <taxon>Actinomycetota</taxon>
        <taxon>Actinomycetes</taxon>
        <taxon>Pseudonocardiales</taxon>
        <taxon>Pseudonocardiaceae</taxon>
        <taxon>Amycolatopsis</taxon>
    </lineage>
</organism>
<keyword evidence="1" id="KW-0472">Membrane</keyword>
<keyword evidence="1" id="KW-0812">Transmembrane</keyword>
<comment type="caution">
    <text evidence="2">The sequence shown here is derived from an EMBL/GenBank/DDBJ whole genome shotgun (WGS) entry which is preliminary data.</text>
</comment>
<dbReference type="Proteomes" id="UP000215223">
    <property type="component" value="Unassembled WGS sequence"/>
</dbReference>
<evidence type="ECO:0000313" key="3">
    <source>
        <dbReference type="Proteomes" id="UP000215223"/>
    </source>
</evidence>
<reference evidence="2 3" key="1">
    <citation type="submission" date="2017-07" db="EMBL/GenBank/DDBJ databases">
        <title>Amycolatopsis thailandensis Genome sequencing and assembly.</title>
        <authorList>
            <person name="Kaur N."/>
            <person name="Mayilraj S."/>
        </authorList>
    </citation>
    <scope>NUCLEOTIDE SEQUENCE [LARGE SCALE GENOMIC DNA]</scope>
    <source>
        <strain evidence="2 3">JCM 16380</strain>
    </source>
</reference>
<gene>
    <name evidence="2" type="ORF">CFP71_39545</name>
</gene>
<dbReference type="AlphaFoldDB" id="A0A229RE79"/>
<dbReference type="RefSeq" id="WP_093939014.1">
    <property type="nucleotide sequence ID" value="NZ_NMQT01000174.1"/>
</dbReference>
<keyword evidence="3" id="KW-1185">Reference proteome</keyword>
<accession>A0A229RE79</accession>
<feature type="transmembrane region" description="Helical" evidence="1">
    <location>
        <begin position="150"/>
        <end position="175"/>
    </location>
</feature>
<evidence type="ECO:0000313" key="2">
    <source>
        <dbReference type="EMBL" id="OXM44947.1"/>
    </source>
</evidence>
<sequence length="176" mass="19328">MVDQPTNDDGKPKPVHIDEIRKRAAEQGDLSSEEAADRAQKAISGLLDQVTKPLQETAKSITDLATGRLPKLSVPPVEDLSFVKSFRDAEASRTAQLEAIREAQRVQMDVIYEAQQQERERQDQLEAERVEREKENLQVAKDSRSHAKTAITIAILSLIVAILALAAGIVVPLIAG</sequence>
<protein>
    <submittedName>
        <fullName evidence="2">Uncharacterized protein</fullName>
    </submittedName>
</protein>
<name>A0A229RE79_9PSEU</name>
<keyword evidence="1" id="KW-1133">Transmembrane helix</keyword>